<dbReference type="Pfam" id="PF02518">
    <property type="entry name" value="HATPase_c"/>
    <property type="match status" value="1"/>
</dbReference>
<dbReference type="CDD" id="cd17569">
    <property type="entry name" value="REC_HupR-like"/>
    <property type="match status" value="1"/>
</dbReference>
<protein>
    <recommendedName>
        <fullName evidence="2">histidine kinase</fullName>
        <ecNumber evidence="2">2.7.13.3</ecNumber>
    </recommendedName>
</protein>
<evidence type="ECO:0000256" key="5">
    <source>
        <dbReference type="ARBA" id="ARBA00022777"/>
    </source>
</evidence>
<organism evidence="6 7">
    <name type="scientific">Bradymonas sediminis</name>
    <dbReference type="NCBI Taxonomy" id="1548548"/>
    <lineage>
        <taxon>Bacteria</taxon>
        <taxon>Deltaproteobacteria</taxon>
        <taxon>Bradymonadales</taxon>
        <taxon>Bradymonadaceae</taxon>
        <taxon>Bradymonas</taxon>
    </lineage>
</organism>
<dbReference type="Proteomes" id="UP000249799">
    <property type="component" value="Chromosome"/>
</dbReference>
<dbReference type="Gene3D" id="1.10.287.130">
    <property type="match status" value="1"/>
</dbReference>
<dbReference type="OrthoDB" id="9787818at2"/>
<dbReference type="SUPFAM" id="SSF52172">
    <property type="entry name" value="CheY-like"/>
    <property type="match status" value="1"/>
</dbReference>
<dbReference type="SUPFAM" id="SSF55874">
    <property type="entry name" value="ATPase domain of HSP90 chaperone/DNA topoisomerase II/histidine kinase"/>
    <property type="match status" value="1"/>
</dbReference>
<dbReference type="InterPro" id="IPR004358">
    <property type="entry name" value="Sig_transdc_His_kin-like_C"/>
</dbReference>
<dbReference type="KEGG" id="bsed:DN745_01645"/>
<dbReference type="Gene3D" id="3.40.50.2300">
    <property type="match status" value="1"/>
</dbReference>
<dbReference type="PROSITE" id="PS50110">
    <property type="entry name" value="RESPONSE_REGULATORY"/>
    <property type="match status" value="1"/>
</dbReference>
<dbReference type="InterPro" id="IPR003594">
    <property type="entry name" value="HATPase_dom"/>
</dbReference>
<sequence>MASNAPERTFLVVDDEPDILDAIERLFRKEYRVLTANSAAEALEIVQRESIQVVMSDQRMPSMSGIELLEELHKTHPDIVRVLFTGYSNIDHVIDAINQGHVYRYISKPWKPAELRLFVAQAFDYYVDRQERRSLIKQLQSANERMEKQLNLLSIANEELKTLDRVKNVFMEVVSHELNTPIAIILGYVFLLKKELDGARGDLTGKAIEGIDTSAMRLKNISNRIFKMLADEGPTSTLNLEWVTLKDLADELHTQISPFLQKRHQTFKVTLPSEPAQIHADPEKLSDIFLNLLMNAIKFSRDGQTITLSVEAATDEPETYVFSVQDQGIGISDEDVSQIFNSFFSTFESKHHSSGSFEFGKRGIGLGLSVARRFAEMHAGSIHVESVEGEGSRFVVRLPRDPEQIHGLVNDLALDTPKVLS</sequence>
<evidence type="ECO:0000313" key="7">
    <source>
        <dbReference type="Proteomes" id="UP000249799"/>
    </source>
</evidence>
<comment type="catalytic activity">
    <reaction evidence="1">
        <text>ATP + protein L-histidine = ADP + protein N-phospho-L-histidine.</text>
        <dbReference type="EC" id="2.7.13.3"/>
    </reaction>
</comment>
<keyword evidence="3" id="KW-0597">Phosphoprotein</keyword>
<dbReference type="Pfam" id="PF00072">
    <property type="entry name" value="Response_reg"/>
    <property type="match status" value="1"/>
</dbReference>
<dbReference type="Gene3D" id="3.30.565.10">
    <property type="entry name" value="Histidine kinase-like ATPase, C-terminal domain"/>
    <property type="match status" value="1"/>
</dbReference>
<dbReference type="InterPro" id="IPR005467">
    <property type="entry name" value="His_kinase_dom"/>
</dbReference>
<evidence type="ECO:0000313" key="6">
    <source>
        <dbReference type="EMBL" id="AWV88104.1"/>
    </source>
</evidence>
<dbReference type="SMART" id="SM00388">
    <property type="entry name" value="HisKA"/>
    <property type="match status" value="1"/>
</dbReference>
<keyword evidence="7" id="KW-1185">Reference proteome</keyword>
<dbReference type="GO" id="GO:0000155">
    <property type="term" value="F:phosphorelay sensor kinase activity"/>
    <property type="evidence" value="ECO:0007669"/>
    <property type="project" value="InterPro"/>
</dbReference>
<evidence type="ECO:0000256" key="3">
    <source>
        <dbReference type="ARBA" id="ARBA00022553"/>
    </source>
</evidence>
<dbReference type="SMART" id="SM00387">
    <property type="entry name" value="HATPase_c"/>
    <property type="match status" value="1"/>
</dbReference>
<evidence type="ECO:0000256" key="4">
    <source>
        <dbReference type="ARBA" id="ARBA00022679"/>
    </source>
</evidence>
<dbReference type="FunFam" id="3.30.565.10:FF:000006">
    <property type="entry name" value="Sensor histidine kinase WalK"/>
    <property type="match status" value="1"/>
</dbReference>
<dbReference type="EMBL" id="CP030032">
    <property type="protein sequence ID" value="AWV88104.1"/>
    <property type="molecule type" value="Genomic_DNA"/>
</dbReference>
<dbReference type="InterPro" id="IPR001789">
    <property type="entry name" value="Sig_transdc_resp-reg_receiver"/>
</dbReference>
<accession>A0A2Z4FH81</accession>
<keyword evidence="4" id="KW-0808">Transferase</keyword>
<dbReference type="AlphaFoldDB" id="A0A2Z4FH81"/>
<proteinExistence type="predicted"/>
<dbReference type="PRINTS" id="PR00344">
    <property type="entry name" value="BCTRLSENSOR"/>
</dbReference>
<dbReference type="SMART" id="SM00448">
    <property type="entry name" value="REC"/>
    <property type="match status" value="1"/>
</dbReference>
<reference evidence="6 7" key="1">
    <citation type="submission" date="2018-06" db="EMBL/GenBank/DDBJ databases">
        <title>Lujinxingia sediminis gen. nov. sp. nov., a new facultative anaerobic member of the class Deltaproteobacteria, and proposal of Lujinxingaceae fam. nov.</title>
        <authorList>
            <person name="Guo L.-Y."/>
            <person name="Li C.-M."/>
            <person name="Wang S."/>
            <person name="Du Z.-J."/>
        </authorList>
    </citation>
    <scope>NUCLEOTIDE SEQUENCE [LARGE SCALE GENOMIC DNA]</scope>
    <source>
        <strain evidence="6 7">FA350</strain>
    </source>
</reference>
<dbReference type="PANTHER" id="PTHR43547:SF2">
    <property type="entry name" value="HYBRID SIGNAL TRANSDUCTION HISTIDINE KINASE C"/>
    <property type="match status" value="1"/>
</dbReference>
<dbReference type="InterPro" id="IPR003661">
    <property type="entry name" value="HisK_dim/P_dom"/>
</dbReference>
<evidence type="ECO:0000256" key="2">
    <source>
        <dbReference type="ARBA" id="ARBA00012438"/>
    </source>
</evidence>
<name>A0A2Z4FH81_9DELT</name>
<dbReference type="SUPFAM" id="SSF47384">
    <property type="entry name" value="Homodimeric domain of signal transducing histidine kinase"/>
    <property type="match status" value="1"/>
</dbReference>
<dbReference type="PROSITE" id="PS50109">
    <property type="entry name" value="HIS_KIN"/>
    <property type="match status" value="1"/>
</dbReference>
<dbReference type="EC" id="2.7.13.3" evidence="2"/>
<dbReference type="InterPro" id="IPR036890">
    <property type="entry name" value="HATPase_C_sf"/>
</dbReference>
<dbReference type="InterPro" id="IPR036097">
    <property type="entry name" value="HisK_dim/P_sf"/>
</dbReference>
<dbReference type="Pfam" id="PF00512">
    <property type="entry name" value="HisKA"/>
    <property type="match status" value="1"/>
</dbReference>
<dbReference type="RefSeq" id="WP_111331549.1">
    <property type="nucleotide sequence ID" value="NZ_CP030032.1"/>
</dbReference>
<dbReference type="CDD" id="cd00082">
    <property type="entry name" value="HisKA"/>
    <property type="match status" value="1"/>
</dbReference>
<dbReference type="InterPro" id="IPR011006">
    <property type="entry name" value="CheY-like_superfamily"/>
</dbReference>
<gene>
    <name evidence="6" type="ORF">DN745_01645</name>
</gene>
<dbReference type="PANTHER" id="PTHR43547">
    <property type="entry name" value="TWO-COMPONENT HISTIDINE KINASE"/>
    <property type="match status" value="1"/>
</dbReference>
<keyword evidence="5 6" id="KW-0418">Kinase</keyword>
<evidence type="ECO:0000256" key="1">
    <source>
        <dbReference type="ARBA" id="ARBA00000085"/>
    </source>
</evidence>